<feature type="compositionally biased region" description="Low complexity" evidence="2">
    <location>
        <begin position="905"/>
        <end position="919"/>
    </location>
</feature>
<evidence type="ECO:0000313" key="5">
    <source>
        <dbReference type="Proteomes" id="UP001216638"/>
    </source>
</evidence>
<keyword evidence="5" id="KW-1185">Reference proteome</keyword>
<feature type="coiled-coil region" evidence="1">
    <location>
        <begin position="490"/>
        <end position="552"/>
    </location>
</feature>
<evidence type="ECO:0000256" key="1">
    <source>
        <dbReference type="SAM" id="Coils"/>
    </source>
</evidence>
<protein>
    <recommendedName>
        <fullName evidence="3">Up-regulated during septation protein 1 domain-containing protein</fullName>
    </recommendedName>
</protein>
<dbReference type="PANTHER" id="PTHR23159">
    <property type="entry name" value="CENTROSOMAL PROTEIN 2"/>
    <property type="match status" value="1"/>
</dbReference>
<dbReference type="InterPro" id="IPR029191">
    <property type="entry name" value="Uds1"/>
</dbReference>
<dbReference type="Proteomes" id="UP001216638">
    <property type="component" value="Chromosome 6"/>
</dbReference>
<dbReference type="PANTHER" id="PTHR23159:SF31">
    <property type="entry name" value="CENTROSOME-ASSOCIATED PROTEIN CEP250 ISOFORM X1"/>
    <property type="match status" value="1"/>
</dbReference>
<feature type="region of interest" description="Disordered" evidence="2">
    <location>
        <begin position="819"/>
        <end position="855"/>
    </location>
</feature>
<organism evidence="4 5">
    <name type="scientific">Malassezia brasiliensis</name>
    <dbReference type="NCBI Taxonomy" id="1821822"/>
    <lineage>
        <taxon>Eukaryota</taxon>
        <taxon>Fungi</taxon>
        <taxon>Dikarya</taxon>
        <taxon>Basidiomycota</taxon>
        <taxon>Ustilaginomycotina</taxon>
        <taxon>Malasseziomycetes</taxon>
        <taxon>Malasseziales</taxon>
        <taxon>Malasseziaceae</taxon>
        <taxon>Malassezia</taxon>
    </lineage>
</organism>
<evidence type="ECO:0000259" key="3">
    <source>
        <dbReference type="Pfam" id="PF15456"/>
    </source>
</evidence>
<dbReference type="Pfam" id="PF15456">
    <property type="entry name" value="Uds1"/>
    <property type="match status" value="1"/>
</dbReference>
<feature type="domain" description="Up-regulated during septation protein 1" evidence="3">
    <location>
        <begin position="108"/>
        <end position="218"/>
    </location>
</feature>
<feature type="coiled-coil region" evidence="1">
    <location>
        <begin position="399"/>
        <end position="433"/>
    </location>
</feature>
<feature type="region of interest" description="Disordered" evidence="2">
    <location>
        <begin position="1"/>
        <end position="21"/>
    </location>
</feature>
<dbReference type="Gene3D" id="1.10.287.1490">
    <property type="match status" value="1"/>
</dbReference>
<evidence type="ECO:0000313" key="4">
    <source>
        <dbReference type="EMBL" id="WFC97042.1"/>
    </source>
</evidence>
<feature type="coiled-coil region" evidence="1">
    <location>
        <begin position="651"/>
        <end position="713"/>
    </location>
</feature>
<sequence length="1313" mass="137413">MQGPTPERAPERAPAAPMGLDEDALNALSTADLLLYAAAARAQAAQRAGAPWPPPPAEREAAQTAPPSPPPAPPGTERLVSALVRRADTMPPTAPVALPDPRSLLDDLLVTHTQLEVQHHFPLPLERVAELKQTQARLARRLDALQDKLALEQRIRSATAALRTARAIGASFSEEYAASAQVAQAMERTDRVMQEHMRITQQMHDIDREILQHHTAVLRDRLARTQTPPDAAPRVAGAARLTELGDDTGAEADAPSAYDALCTQLAAAVLDAPDAPAPASRPEPEALVTQLVAQRDALQARVDAYAALDEELAQVRAERDVLAADALHAQRAREAAERTADEQRSARTTADDALAAHVAEHARVVDELHTALAARPPPADVARERAARDAEQAETAAALAAVRAQYADATAELEAMQKAHADAMEELTALHEALGAATQARDAAATEAATARAAHQDAVAERDVLRASHDATTAELDGTKQAHSSAVDELERLRAAHAEATDGLAALQQALAGATEELDEAKQARVQATEALDALRAAHTAATDELEGLRTAHAEATGELESVRGAHSAAATELGNVRTAHASASDELDALRVAHEQALDELSTLRTAHASATEELGTLRTAHANATEELGTLRTAHSAATEELGTLRTAHSAATEELDTLRSAHANATEELGTLRSAHANATEELGTLRSAHSAATEELDTLRSAHANATEELGTLRSAHANATEELGTLRSAHSAATEELGTLRTAHTAATEELDTLRSAHAAATADATEHRRALEQANAEHAAALAAAHAAASAAADAAAAATVATAPDAVDASADSAATARDVPGGAPAEPSRGATDGLASPWSGAASARPLPEPLQLDARDASDAGVLGCQTPESSVLSFRTPETHPPSEGVSARPTALPPLALDLDSASEAASPTASLSTPLAREAPAAASAGARAPGAPRSAPDTVPRRDAWLAELARTGGVPSPPRTDAPGRGREARTRYLEMQLDKHRRAAEQSRAAYEELKLRTDAELDRGRQQREVEQRWADEWRRLAARLEQQDRFCARVLGKDDGREEMDELLSQIKAPARAGARPAAALAERSQAAADEFERLIAQLEEHISDMAEGLARAGASGLGGNVIAQLEDQIEDLQAQLAARDADVAALAQTDGARGAEAHVALCVYSLAMLSALLPARDALALSMSLPLPAVRALFAPDDPASPGALDALLAAHGAPLAHAADLLRASGDARRAESRAWLARVREVLQALPPALADAVPALLADVFARLVATLNTSEMVTERAMVLEESLHRCADSAPVTPMPDGGEFDTST</sequence>
<gene>
    <name evidence="4" type="ORF">MBRA1_003709</name>
</gene>
<proteinExistence type="predicted"/>
<name>A0AAF0DX65_9BASI</name>
<keyword evidence="1" id="KW-0175">Coiled coil</keyword>
<accession>A0AAF0DX65</accession>
<feature type="region of interest" description="Disordered" evidence="2">
    <location>
        <begin position="871"/>
        <end position="952"/>
    </location>
</feature>
<dbReference type="SUPFAM" id="SSF57997">
    <property type="entry name" value="Tropomyosin"/>
    <property type="match status" value="1"/>
</dbReference>
<feature type="region of interest" description="Disordered" evidence="2">
    <location>
        <begin position="44"/>
        <end position="77"/>
    </location>
</feature>
<feature type="coiled-coil region" evidence="1">
    <location>
        <begin position="1084"/>
        <end position="1145"/>
    </location>
</feature>
<feature type="compositionally biased region" description="Low complexity" evidence="2">
    <location>
        <begin position="932"/>
        <end position="950"/>
    </location>
</feature>
<evidence type="ECO:0000256" key="2">
    <source>
        <dbReference type="SAM" id="MobiDB-lite"/>
    </source>
</evidence>
<dbReference type="EMBL" id="CP119956">
    <property type="protein sequence ID" value="WFC97042.1"/>
    <property type="molecule type" value="Genomic_DNA"/>
</dbReference>
<reference evidence="4" key="1">
    <citation type="submission" date="2023-03" db="EMBL/GenBank/DDBJ databases">
        <title>Mating type loci evolution in Malassezia.</title>
        <authorList>
            <person name="Coelho M.A."/>
        </authorList>
    </citation>
    <scope>NUCLEOTIDE SEQUENCE</scope>
    <source>
        <strain evidence="4">CBS 14135</strain>
    </source>
</reference>